<accession>A0AA38KCA7</accession>
<name>A0AA38KCA7_9AGAR</name>
<dbReference type="PANTHER" id="PTHR40465:SF1">
    <property type="entry name" value="DUF6534 DOMAIN-CONTAINING PROTEIN"/>
    <property type="match status" value="1"/>
</dbReference>
<feature type="transmembrane region" description="Helical" evidence="1">
    <location>
        <begin position="81"/>
        <end position="103"/>
    </location>
</feature>
<feature type="transmembrane region" description="Helical" evidence="1">
    <location>
        <begin position="156"/>
        <end position="178"/>
    </location>
</feature>
<dbReference type="Proteomes" id="UP001163798">
    <property type="component" value="Unassembled WGS sequence"/>
</dbReference>
<sequence>MALDATLGVFEIGILIAGVLFGVVTAQVYIHHKTFPEENRWIKFGLVDSMWLIELGHTMCVFHVVYFYTVTHYGDPSSLQVLPASIGAAVVLHGLTIMIVQGYFTYRIWRFTEKLYIPVFSCFLMFCQLLAVMTLASQLITIATKSLAKFMAKWEWLMFTVLVLRAIADITVSGSLVFHLLNGRRGALKSTVAVVDKLILWTIETGILTSILGFLSIIFYLALKTTYLWLGLLMLLPKVFSNTMLANMNSRATLRNMHSSVEVTGRSTSSNHHGIALQVASQRPVNISVHTEVDTQQDSESRQWPLHASVLEMDSETRKSHQQNQKYITCMMGVMV</sequence>
<keyword evidence="4" id="KW-1185">Reference proteome</keyword>
<dbReference type="EMBL" id="MU793558">
    <property type="protein sequence ID" value="KAJ3781438.1"/>
    <property type="molecule type" value="Genomic_DNA"/>
</dbReference>
<feature type="transmembrane region" description="Helical" evidence="1">
    <location>
        <begin position="227"/>
        <end position="248"/>
    </location>
</feature>
<keyword evidence="1" id="KW-0472">Membrane</keyword>
<dbReference type="Pfam" id="PF20152">
    <property type="entry name" value="DUF6534"/>
    <property type="match status" value="1"/>
</dbReference>
<feature type="transmembrane region" description="Helical" evidence="1">
    <location>
        <begin position="51"/>
        <end position="69"/>
    </location>
</feature>
<reference evidence="3" key="1">
    <citation type="submission" date="2022-08" db="EMBL/GenBank/DDBJ databases">
        <authorList>
            <consortium name="DOE Joint Genome Institute"/>
            <person name="Min B."/>
            <person name="Riley R."/>
            <person name="Sierra-Patev S."/>
            <person name="Naranjo-Ortiz M."/>
            <person name="Looney B."/>
            <person name="Konkel Z."/>
            <person name="Slot J.C."/>
            <person name="Sakamoto Y."/>
            <person name="Steenwyk J.L."/>
            <person name="Rokas A."/>
            <person name="Carro J."/>
            <person name="Camarero S."/>
            <person name="Ferreira P."/>
            <person name="Molpeceres G."/>
            <person name="Ruiz-Duenas F.J."/>
            <person name="Serrano A."/>
            <person name="Henrissat B."/>
            <person name="Drula E."/>
            <person name="Hughes K.W."/>
            <person name="Mata J.L."/>
            <person name="Ishikawa N.K."/>
            <person name="Vargas-Isla R."/>
            <person name="Ushijima S."/>
            <person name="Smith C.A."/>
            <person name="Ahrendt S."/>
            <person name="Andreopoulos W."/>
            <person name="He G."/>
            <person name="Labutti K."/>
            <person name="Lipzen A."/>
            <person name="Ng V."/>
            <person name="Sandor L."/>
            <person name="Barry K."/>
            <person name="Martinez A.T."/>
            <person name="Xiao Y."/>
            <person name="Gibbons J.G."/>
            <person name="Terashima K."/>
            <person name="Hibbett D.S."/>
            <person name="Grigoriev I.V."/>
        </authorList>
    </citation>
    <scope>NUCLEOTIDE SEQUENCE</scope>
    <source>
        <strain evidence="3">TFB10291</strain>
    </source>
</reference>
<dbReference type="InterPro" id="IPR045339">
    <property type="entry name" value="DUF6534"/>
</dbReference>
<feature type="transmembrane region" description="Helical" evidence="1">
    <location>
        <begin position="12"/>
        <end position="30"/>
    </location>
</feature>
<keyword evidence="1" id="KW-1133">Transmembrane helix</keyword>
<protein>
    <recommendedName>
        <fullName evidence="2">DUF6534 domain-containing protein</fullName>
    </recommendedName>
</protein>
<comment type="caution">
    <text evidence="3">The sequence shown here is derived from an EMBL/GenBank/DDBJ whole genome shotgun (WGS) entry which is preliminary data.</text>
</comment>
<evidence type="ECO:0000313" key="4">
    <source>
        <dbReference type="Proteomes" id="UP001163798"/>
    </source>
</evidence>
<evidence type="ECO:0000256" key="1">
    <source>
        <dbReference type="SAM" id="Phobius"/>
    </source>
</evidence>
<feature type="domain" description="DUF6534" evidence="2">
    <location>
        <begin position="166"/>
        <end position="252"/>
    </location>
</feature>
<proteinExistence type="predicted"/>
<keyword evidence="1" id="KW-0812">Transmembrane</keyword>
<feature type="transmembrane region" description="Helical" evidence="1">
    <location>
        <begin position="115"/>
        <end position="136"/>
    </location>
</feature>
<dbReference type="AlphaFoldDB" id="A0AA38KCA7"/>
<evidence type="ECO:0000313" key="3">
    <source>
        <dbReference type="EMBL" id="KAJ3781438.1"/>
    </source>
</evidence>
<organism evidence="3 4">
    <name type="scientific">Lentinula aff. detonsa</name>
    <dbReference type="NCBI Taxonomy" id="2804958"/>
    <lineage>
        <taxon>Eukaryota</taxon>
        <taxon>Fungi</taxon>
        <taxon>Dikarya</taxon>
        <taxon>Basidiomycota</taxon>
        <taxon>Agaricomycotina</taxon>
        <taxon>Agaricomycetes</taxon>
        <taxon>Agaricomycetidae</taxon>
        <taxon>Agaricales</taxon>
        <taxon>Marasmiineae</taxon>
        <taxon>Omphalotaceae</taxon>
        <taxon>Lentinula</taxon>
    </lineage>
</organism>
<gene>
    <name evidence="3" type="ORF">GGU10DRAFT_390614</name>
</gene>
<feature type="transmembrane region" description="Helical" evidence="1">
    <location>
        <begin position="198"/>
        <end position="221"/>
    </location>
</feature>
<dbReference type="PANTHER" id="PTHR40465">
    <property type="entry name" value="CHROMOSOME 1, WHOLE GENOME SHOTGUN SEQUENCE"/>
    <property type="match status" value="1"/>
</dbReference>
<evidence type="ECO:0000259" key="2">
    <source>
        <dbReference type="Pfam" id="PF20152"/>
    </source>
</evidence>